<evidence type="ECO:0000256" key="2">
    <source>
        <dbReference type="SAM" id="Phobius"/>
    </source>
</evidence>
<gene>
    <name evidence="3" type="ORF">Fot_13840</name>
</gene>
<feature type="region of interest" description="Disordered" evidence="1">
    <location>
        <begin position="48"/>
        <end position="75"/>
    </location>
</feature>
<dbReference type="AlphaFoldDB" id="A0ABD1W4W0"/>
<organism evidence="3 4">
    <name type="scientific">Forsythia ovata</name>
    <dbReference type="NCBI Taxonomy" id="205694"/>
    <lineage>
        <taxon>Eukaryota</taxon>
        <taxon>Viridiplantae</taxon>
        <taxon>Streptophyta</taxon>
        <taxon>Embryophyta</taxon>
        <taxon>Tracheophyta</taxon>
        <taxon>Spermatophyta</taxon>
        <taxon>Magnoliopsida</taxon>
        <taxon>eudicotyledons</taxon>
        <taxon>Gunneridae</taxon>
        <taxon>Pentapetalae</taxon>
        <taxon>asterids</taxon>
        <taxon>lamiids</taxon>
        <taxon>Lamiales</taxon>
        <taxon>Oleaceae</taxon>
        <taxon>Forsythieae</taxon>
        <taxon>Forsythia</taxon>
    </lineage>
</organism>
<keyword evidence="2" id="KW-0812">Transmembrane</keyword>
<feature type="transmembrane region" description="Helical" evidence="2">
    <location>
        <begin position="20"/>
        <end position="43"/>
    </location>
</feature>
<name>A0ABD1W4W0_9LAMI</name>
<keyword evidence="4" id="KW-1185">Reference proteome</keyword>
<keyword evidence="2" id="KW-0472">Membrane</keyword>
<evidence type="ECO:0000313" key="3">
    <source>
        <dbReference type="EMBL" id="KAL2544607.1"/>
    </source>
</evidence>
<proteinExistence type="predicted"/>
<evidence type="ECO:0000256" key="1">
    <source>
        <dbReference type="SAM" id="MobiDB-lite"/>
    </source>
</evidence>
<dbReference type="Proteomes" id="UP001604277">
    <property type="component" value="Unassembled WGS sequence"/>
</dbReference>
<reference evidence="4" key="1">
    <citation type="submission" date="2024-07" db="EMBL/GenBank/DDBJ databases">
        <title>Two chromosome-level genome assemblies of Korean endemic species Abeliophyllum distichum and Forsythia ovata (Oleaceae).</title>
        <authorList>
            <person name="Jang H."/>
        </authorList>
    </citation>
    <scope>NUCLEOTIDE SEQUENCE [LARGE SCALE GENOMIC DNA]</scope>
</reference>
<protein>
    <submittedName>
        <fullName evidence="3">Uncharacterized protein</fullName>
    </submittedName>
</protein>
<comment type="caution">
    <text evidence="3">The sequence shown here is derived from an EMBL/GenBank/DDBJ whole genome shotgun (WGS) entry which is preliminary data.</text>
</comment>
<accession>A0ABD1W4W0</accession>
<sequence length="103" mass="11483">MSIISVDIEGQGMGKVGGSAWLQVVLLGVATLNAAAIALAIIVRRNRPKSNKNHHRHKEVEQSLPTKLHETLNKENDQDNASKLITLLSVQINKWYVKLFLFN</sequence>
<keyword evidence="2" id="KW-1133">Transmembrane helix</keyword>
<feature type="compositionally biased region" description="Basic residues" evidence="1">
    <location>
        <begin position="48"/>
        <end position="57"/>
    </location>
</feature>
<dbReference type="EMBL" id="JBFOLJ010000004">
    <property type="protein sequence ID" value="KAL2544607.1"/>
    <property type="molecule type" value="Genomic_DNA"/>
</dbReference>
<evidence type="ECO:0000313" key="4">
    <source>
        <dbReference type="Proteomes" id="UP001604277"/>
    </source>
</evidence>